<dbReference type="NCBIfam" id="TIGR03519">
    <property type="entry name" value="T9SS_PorP_fam"/>
    <property type="match status" value="1"/>
</dbReference>
<evidence type="ECO:0000313" key="2">
    <source>
        <dbReference type="Proteomes" id="UP000190888"/>
    </source>
</evidence>
<proteinExistence type="predicted"/>
<dbReference type="AlphaFoldDB" id="A0A1T4RSX2"/>
<dbReference type="EMBL" id="FUWH01000014">
    <property type="protein sequence ID" value="SKA19069.1"/>
    <property type="molecule type" value="Genomic_DNA"/>
</dbReference>
<keyword evidence="2" id="KW-1185">Reference proteome</keyword>
<protein>
    <submittedName>
        <fullName evidence="1">Type IX secretion system membrane protein, PorP/SprF family</fullName>
    </submittedName>
</protein>
<name>A0A1T4RSX2_9BACT</name>
<accession>A0A1T4RSX2</accession>
<reference evidence="1 2" key="1">
    <citation type="submission" date="2017-02" db="EMBL/GenBank/DDBJ databases">
        <authorList>
            <person name="Peterson S.W."/>
        </authorList>
    </citation>
    <scope>NUCLEOTIDE SEQUENCE [LARGE SCALE GENOMIC DNA]</scope>
    <source>
        <strain evidence="1 2">DSM 22335</strain>
    </source>
</reference>
<dbReference type="STRING" id="413434.SAMN04488132_11460"/>
<dbReference type="InterPro" id="IPR019861">
    <property type="entry name" value="PorP/SprF_Bacteroidetes"/>
</dbReference>
<dbReference type="Pfam" id="PF11751">
    <property type="entry name" value="PorP_SprF"/>
    <property type="match status" value="1"/>
</dbReference>
<organism evidence="1 2">
    <name type="scientific">Sediminibacterium ginsengisoli</name>
    <dbReference type="NCBI Taxonomy" id="413434"/>
    <lineage>
        <taxon>Bacteria</taxon>
        <taxon>Pseudomonadati</taxon>
        <taxon>Bacteroidota</taxon>
        <taxon>Chitinophagia</taxon>
        <taxon>Chitinophagales</taxon>
        <taxon>Chitinophagaceae</taxon>
        <taxon>Sediminibacterium</taxon>
    </lineage>
</organism>
<sequence>MAQDPHFSQFHAAPFSVNPALTGNFYGSWISFLNYRNQWSGPSDPFKTVSLSLQTKLLTKRSDGGNTWGIGGMITRDETMGGTFNSTYASFNTAYHLSIDAEEQHRIGLGLGMIYVNRRVDYSRLTFPQQFASGGFDTNLPTGESGFSLIKPFVSASAGLLYSYNSSDKQTSADFGVAVFHANKPQQTNEKDENQVIQPRYTVYGSYSSFLSEQVAFNANALYQSQKTTSYWQIGAIAGFMLTNTENPSIISAGAFYRSKDAIIPYVGITHRILDANVQLGLSYDATVSKYKYAAVKPQTFELSLVFRSAKADGSLPCPWK</sequence>
<gene>
    <name evidence="1" type="ORF">SAMN04488132_11460</name>
</gene>
<dbReference type="Proteomes" id="UP000190888">
    <property type="component" value="Unassembled WGS sequence"/>
</dbReference>
<evidence type="ECO:0000313" key="1">
    <source>
        <dbReference type="EMBL" id="SKA19069.1"/>
    </source>
</evidence>